<evidence type="ECO:0000313" key="2">
    <source>
        <dbReference type="EMBL" id="GGN63367.1"/>
    </source>
</evidence>
<proteinExistence type="inferred from homology"/>
<dbReference type="SUPFAM" id="SSF48576">
    <property type="entry name" value="Terpenoid synthases"/>
    <property type="match status" value="1"/>
</dbReference>
<dbReference type="AlphaFoldDB" id="A0A917Y3C6"/>
<dbReference type="GO" id="GO:0004659">
    <property type="term" value="F:prenyltransferase activity"/>
    <property type="evidence" value="ECO:0007669"/>
    <property type="project" value="InterPro"/>
</dbReference>
<accession>A0A917Y3C6</accession>
<protein>
    <submittedName>
        <fullName evidence="2">Uncharacterized protein</fullName>
    </submittedName>
</protein>
<dbReference type="Gene3D" id="1.10.10.10">
    <property type="entry name" value="Winged helix-like DNA-binding domain superfamily/Winged helix DNA-binding domain"/>
    <property type="match status" value="1"/>
</dbReference>
<name>A0A917Y3C6_9ACTN</name>
<dbReference type="SUPFAM" id="SSF46894">
    <property type="entry name" value="C-terminal effector domain of the bipartite response regulators"/>
    <property type="match status" value="1"/>
</dbReference>
<dbReference type="GO" id="GO:0003677">
    <property type="term" value="F:DNA binding"/>
    <property type="evidence" value="ECO:0007669"/>
    <property type="project" value="InterPro"/>
</dbReference>
<dbReference type="InterPro" id="IPR016032">
    <property type="entry name" value="Sig_transdc_resp-reg_C-effctor"/>
</dbReference>
<evidence type="ECO:0000256" key="1">
    <source>
        <dbReference type="RuleBase" id="RU004466"/>
    </source>
</evidence>
<dbReference type="GO" id="GO:0006355">
    <property type="term" value="P:regulation of DNA-templated transcription"/>
    <property type="evidence" value="ECO:0007669"/>
    <property type="project" value="InterPro"/>
</dbReference>
<dbReference type="InterPro" id="IPR036388">
    <property type="entry name" value="WH-like_DNA-bd_sf"/>
</dbReference>
<organism evidence="2 3">
    <name type="scientific">Streptomyces albiflavescens</name>
    <dbReference type="NCBI Taxonomy" id="1623582"/>
    <lineage>
        <taxon>Bacteria</taxon>
        <taxon>Bacillati</taxon>
        <taxon>Actinomycetota</taxon>
        <taxon>Actinomycetes</taxon>
        <taxon>Kitasatosporales</taxon>
        <taxon>Streptomycetaceae</taxon>
        <taxon>Streptomyces</taxon>
    </lineage>
</organism>
<comment type="similarity">
    <text evidence="1">Belongs to the FPP/GGPP synthase family.</text>
</comment>
<sequence>MVRSGPLRLRPRRDVTCRLSRLTDREREVLLLLGRGLTNAEIAGRLRPRPGALRRAAPTDGDPVMAENRSGFPPIGMIESMLELLSVVGWDCVKAMSYGELHRQVSAEIEAEREAALARLGPSATSVRAAVTTLLEHRTFTYPLSVLPMIVHAAETGLLEPALPLAVIHELWWTSACYLDDLADGQGAFVVGDLTGSEAQLAAVISGTPLPLLVVQSPRIPEPVRGALSAEIVRCWIVATEGQLSDLRGDAGVTTRDTVITAYRGKSGAPFSMVTAMAAELAGAAKGRVELWREFGNVFGVLWQIFNDQEDILSGRNEDVLNGTVTYLLACAVEEAEPESKERVLGLHSGARNSHHAPAELIEVLLAPAVLRGYEEDINKFRDQAHRILGELGGDEAYVDMLRDLVDQSSRMLLKAGLVTA</sequence>
<keyword evidence="3" id="KW-1185">Reference proteome</keyword>
<evidence type="ECO:0000313" key="3">
    <source>
        <dbReference type="Proteomes" id="UP000600365"/>
    </source>
</evidence>
<dbReference type="EMBL" id="BMMM01000005">
    <property type="protein sequence ID" value="GGN63367.1"/>
    <property type="molecule type" value="Genomic_DNA"/>
</dbReference>
<dbReference type="InterPro" id="IPR000092">
    <property type="entry name" value="Polyprenyl_synt"/>
</dbReference>
<comment type="caution">
    <text evidence="2">The sequence shown here is derived from an EMBL/GenBank/DDBJ whole genome shotgun (WGS) entry which is preliminary data.</text>
</comment>
<dbReference type="GO" id="GO:0008299">
    <property type="term" value="P:isoprenoid biosynthetic process"/>
    <property type="evidence" value="ECO:0007669"/>
    <property type="project" value="InterPro"/>
</dbReference>
<gene>
    <name evidence="2" type="ORF">GCM10011579_031630</name>
</gene>
<dbReference type="InterPro" id="IPR008949">
    <property type="entry name" value="Isoprenoid_synthase_dom_sf"/>
</dbReference>
<reference evidence="2 3" key="1">
    <citation type="journal article" date="2014" name="Int. J. Syst. Evol. Microbiol.">
        <title>Complete genome sequence of Corynebacterium casei LMG S-19264T (=DSM 44701T), isolated from a smear-ripened cheese.</title>
        <authorList>
            <consortium name="US DOE Joint Genome Institute (JGI-PGF)"/>
            <person name="Walter F."/>
            <person name="Albersmeier A."/>
            <person name="Kalinowski J."/>
            <person name="Ruckert C."/>
        </authorList>
    </citation>
    <scope>NUCLEOTIDE SEQUENCE [LARGE SCALE GENOMIC DNA]</scope>
    <source>
        <strain evidence="2 3">CGMCC 4.7111</strain>
    </source>
</reference>
<dbReference type="Pfam" id="PF00348">
    <property type="entry name" value="polyprenyl_synt"/>
    <property type="match status" value="1"/>
</dbReference>
<dbReference type="Gene3D" id="1.10.600.10">
    <property type="entry name" value="Farnesyl Diphosphate Synthase"/>
    <property type="match status" value="1"/>
</dbReference>
<keyword evidence="1" id="KW-0808">Transferase</keyword>
<dbReference type="Proteomes" id="UP000600365">
    <property type="component" value="Unassembled WGS sequence"/>
</dbReference>